<geneLocation type="plasmid" evidence="3">
    <name>pmdjk44.1</name>
</geneLocation>
<organism evidence="2 3">
    <name type="scientific">Streptomyces alboflavus</name>
    <dbReference type="NCBI Taxonomy" id="67267"/>
    <lineage>
        <taxon>Bacteria</taxon>
        <taxon>Bacillati</taxon>
        <taxon>Actinomycetota</taxon>
        <taxon>Actinomycetes</taxon>
        <taxon>Kitasatosporales</taxon>
        <taxon>Streptomycetaceae</taxon>
        <taxon>Streptomyces</taxon>
    </lineage>
</organism>
<proteinExistence type="predicted"/>
<dbReference type="Proteomes" id="UP000195880">
    <property type="component" value="Plasmid pMDJK44.1"/>
</dbReference>
<feature type="transmembrane region" description="Helical" evidence="1">
    <location>
        <begin position="16"/>
        <end position="45"/>
    </location>
</feature>
<keyword evidence="1" id="KW-0472">Membrane</keyword>
<sequence length="65" mass="6724">MTAQAVTAIPPAVGDAAFLVAALARITACTAYGTGAIALMMLAAVMTQRQSKRLSHTSRSSKEFP</sequence>
<keyword evidence="2" id="KW-0614">Plasmid</keyword>
<dbReference type="AlphaFoldDB" id="A0A291W486"/>
<evidence type="ECO:0000313" key="3">
    <source>
        <dbReference type="Proteomes" id="UP000195880"/>
    </source>
</evidence>
<dbReference type="KEGG" id="salf:SMD44_p10228"/>
<evidence type="ECO:0000313" key="2">
    <source>
        <dbReference type="EMBL" id="ATM24727.1"/>
    </source>
</evidence>
<accession>A0A291W486</accession>
<gene>
    <name evidence="2" type="ORF">SMD44_p10228</name>
</gene>
<dbReference type="EMBL" id="CP023976">
    <property type="protein sequence ID" value="ATM24727.1"/>
    <property type="molecule type" value="Genomic_DNA"/>
</dbReference>
<keyword evidence="1" id="KW-1133">Transmembrane helix</keyword>
<keyword evidence="3" id="KW-1185">Reference proteome</keyword>
<name>A0A291W486_9ACTN</name>
<evidence type="ECO:0000256" key="1">
    <source>
        <dbReference type="SAM" id="Phobius"/>
    </source>
</evidence>
<keyword evidence="1" id="KW-0812">Transmembrane</keyword>
<reference evidence="2 3" key="1">
    <citation type="submission" date="2017-10" db="EMBL/GenBank/DDBJ databases">
        <title>Streptomyces alboflavus Genome sequencing and assembly.</title>
        <authorList>
            <person name="Wang Y."/>
            <person name="Du B."/>
            <person name="Ding Y."/>
            <person name="Liu H."/>
            <person name="Hou Q."/>
            <person name="Liu K."/>
            <person name="Wang C."/>
            <person name="Yao L."/>
        </authorList>
    </citation>
    <scope>NUCLEOTIDE SEQUENCE [LARGE SCALE GENOMIC DNA]</scope>
    <source>
        <strain evidence="2 3">MDJK44</strain>
        <plasmid evidence="3">Plasmid pmdjk44.1</plasmid>
    </source>
</reference>
<protein>
    <submittedName>
        <fullName evidence="2">Uncharacterized protein</fullName>
    </submittedName>
</protein>